<dbReference type="Proteomes" id="UP000249915">
    <property type="component" value="Plasmid pPmurDSM45305"/>
</dbReference>
<gene>
    <name evidence="1" type="ORF">BAY60_36100</name>
</gene>
<reference evidence="1 2" key="1">
    <citation type="submission" date="2016-07" db="EMBL/GenBank/DDBJ databases">
        <title>Draft genome sequence of Prauserella muralis DSM 45305, isolated from a mould-covered wall in an indoor environment.</title>
        <authorList>
            <person name="Ruckert C."/>
            <person name="Albersmeier A."/>
            <person name="Jiang C.-L."/>
            <person name="Jiang Y."/>
            <person name="Kalinowski J."/>
            <person name="Schneider O."/>
            <person name="Winkler A."/>
            <person name="Zotchev S.B."/>
        </authorList>
    </citation>
    <scope>NUCLEOTIDE SEQUENCE [LARGE SCALE GENOMIC DNA]</scope>
    <source>
        <strain evidence="1 2">DSM 45305</strain>
        <plasmid evidence="2">ppmurdsm45305</plasmid>
    </source>
</reference>
<accession>A0A2V4ACJ3</accession>
<dbReference type="EMBL" id="MASW01000024">
    <property type="protein sequence ID" value="PXY16615.1"/>
    <property type="molecule type" value="Genomic_DNA"/>
</dbReference>
<proteinExistence type="predicted"/>
<evidence type="ECO:0000313" key="2">
    <source>
        <dbReference type="Proteomes" id="UP000249915"/>
    </source>
</evidence>
<protein>
    <submittedName>
        <fullName evidence="1">Uncharacterized protein</fullName>
    </submittedName>
</protein>
<organism evidence="1 2">
    <name type="scientific">Prauserella muralis</name>
    <dbReference type="NCBI Taxonomy" id="588067"/>
    <lineage>
        <taxon>Bacteria</taxon>
        <taxon>Bacillati</taxon>
        <taxon>Actinomycetota</taxon>
        <taxon>Actinomycetes</taxon>
        <taxon>Pseudonocardiales</taxon>
        <taxon>Pseudonocardiaceae</taxon>
        <taxon>Prauserella</taxon>
    </lineage>
</organism>
<sequence>MSALTTAYRLLVEDPKDVVHELRHGLVSARAAEERALAGLRQAAITLVRVDRSARGIESQAGFAEHAGVDRMTVRDWIDIPR</sequence>
<keyword evidence="1" id="KW-0614">Plasmid</keyword>
<keyword evidence="2" id="KW-1185">Reference proteome</keyword>
<geneLocation type="plasmid" evidence="2">
    <name>ppmurdsm45305</name>
</geneLocation>
<dbReference type="OrthoDB" id="4256483at2"/>
<evidence type="ECO:0000313" key="1">
    <source>
        <dbReference type="EMBL" id="PXY16615.1"/>
    </source>
</evidence>
<name>A0A2V4ACJ3_9PSEU</name>
<dbReference type="RefSeq" id="WP_112278861.1">
    <property type="nucleotide sequence ID" value="NZ_CM009984.1"/>
</dbReference>
<comment type="caution">
    <text evidence="1">The sequence shown here is derived from an EMBL/GenBank/DDBJ whole genome shotgun (WGS) entry which is preliminary data.</text>
</comment>
<dbReference type="AlphaFoldDB" id="A0A2V4ACJ3"/>